<dbReference type="PANTHER" id="PTHR30307">
    <property type="entry name" value="S-ADENOSYLMETHIONINE:TRNA RIBOSYLTRANSFERASE-ISOMERASE"/>
    <property type="match status" value="1"/>
</dbReference>
<evidence type="ECO:0000256" key="4">
    <source>
        <dbReference type="ARBA" id="ARBA00022785"/>
    </source>
</evidence>
<dbReference type="Proteomes" id="UP000196368">
    <property type="component" value="Unassembled WGS sequence"/>
</dbReference>
<accession>A0A1Y4DBV0</accession>
<evidence type="ECO:0000256" key="3">
    <source>
        <dbReference type="ARBA" id="ARBA00022691"/>
    </source>
</evidence>
<organism evidence="6 7">
    <name type="scientific">Candidatus Avelusimicrobium gallicola</name>
    <dbReference type="NCBI Taxonomy" id="2562704"/>
    <lineage>
        <taxon>Bacteria</taxon>
        <taxon>Pseudomonadati</taxon>
        <taxon>Elusimicrobiota</taxon>
        <taxon>Elusimicrobia</taxon>
        <taxon>Elusimicrobiales</taxon>
        <taxon>Elusimicrobiaceae</taxon>
        <taxon>Candidatus Avelusimicrobium</taxon>
    </lineage>
</organism>
<keyword evidence="3 5" id="KW-0949">S-adenosyl-L-methionine</keyword>
<comment type="subcellular location">
    <subcellularLocation>
        <location evidence="5">Cytoplasm</location>
    </subcellularLocation>
</comment>
<dbReference type="RefSeq" id="WP_087288713.1">
    <property type="nucleotide sequence ID" value="NZ_NFJD01000003.1"/>
</dbReference>
<dbReference type="EMBL" id="NFJD01000003">
    <property type="protein sequence ID" value="OUO56617.1"/>
    <property type="molecule type" value="Genomic_DNA"/>
</dbReference>
<dbReference type="GO" id="GO:0051075">
    <property type="term" value="F:S-adenosylmethionine:tRNA ribosyltransferase-isomerase activity"/>
    <property type="evidence" value="ECO:0007669"/>
    <property type="project" value="UniProtKB-EC"/>
</dbReference>
<dbReference type="Gene3D" id="2.40.10.240">
    <property type="entry name" value="QueA-like"/>
    <property type="match status" value="1"/>
</dbReference>
<comment type="similarity">
    <text evidence="5">Belongs to the QueA family.</text>
</comment>
<protein>
    <recommendedName>
        <fullName evidence="5">S-adenosylmethionine:tRNA ribosyltransferase-isomerase</fullName>
        <ecNumber evidence="5">2.4.99.17</ecNumber>
    </recommendedName>
    <alternativeName>
        <fullName evidence="5">Queuosine biosynthesis protein QueA</fullName>
    </alternativeName>
</protein>
<comment type="catalytic activity">
    <reaction evidence="5">
        <text>7-aminomethyl-7-carbaguanosine(34) in tRNA + S-adenosyl-L-methionine = epoxyqueuosine(34) in tRNA + adenine + L-methionine + 2 H(+)</text>
        <dbReference type="Rhea" id="RHEA:32155"/>
        <dbReference type="Rhea" id="RHEA-COMP:10342"/>
        <dbReference type="Rhea" id="RHEA-COMP:18582"/>
        <dbReference type="ChEBI" id="CHEBI:15378"/>
        <dbReference type="ChEBI" id="CHEBI:16708"/>
        <dbReference type="ChEBI" id="CHEBI:57844"/>
        <dbReference type="ChEBI" id="CHEBI:59789"/>
        <dbReference type="ChEBI" id="CHEBI:82833"/>
        <dbReference type="ChEBI" id="CHEBI:194443"/>
        <dbReference type="EC" id="2.4.99.17"/>
    </reaction>
</comment>
<dbReference type="InterPro" id="IPR042119">
    <property type="entry name" value="QueA_dom2"/>
</dbReference>
<keyword evidence="7" id="KW-1185">Reference proteome</keyword>
<keyword evidence="2 5" id="KW-0808">Transferase</keyword>
<dbReference type="Pfam" id="PF02547">
    <property type="entry name" value="Queuosine_synth"/>
    <property type="match status" value="1"/>
</dbReference>
<dbReference type="InterPro" id="IPR036100">
    <property type="entry name" value="QueA_sf"/>
</dbReference>
<keyword evidence="1 5" id="KW-0963">Cytoplasm</keyword>
<dbReference type="EC" id="2.4.99.17" evidence="5"/>
<evidence type="ECO:0000256" key="2">
    <source>
        <dbReference type="ARBA" id="ARBA00022679"/>
    </source>
</evidence>
<proteinExistence type="inferred from homology"/>
<dbReference type="HAMAP" id="MF_00113">
    <property type="entry name" value="QueA"/>
    <property type="match status" value="1"/>
</dbReference>
<dbReference type="GO" id="GO:0005737">
    <property type="term" value="C:cytoplasm"/>
    <property type="evidence" value="ECO:0007669"/>
    <property type="project" value="UniProtKB-SubCell"/>
</dbReference>
<dbReference type="SUPFAM" id="SSF111337">
    <property type="entry name" value="QueA-like"/>
    <property type="match status" value="1"/>
</dbReference>
<dbReference type="Gene3D" id="3.40.1780.10">
    <property type="entry name" value="QueA-like"/>
    <property type="match status" value="1"/>
</dbReference>
<comment type="caution">
    <text evidence="6">The sequence shown here is derived from an EMBL/GenBank/DDBJ whole genome shotgun (WGS) entry which is preliminary data.</text>
</comment>
<evidence type="ECO:0000256" key="5">
    <source>
        <dbReference type="HAMAP-Rule" id="MF_00113"/>
    </source>
</evidence>
<comment type="subunit">
    <text evidence="5">Monomer.</text>
</comment>
<reference evidence="7" key="1">
    <citation type="submission" date="2017-04" db="EMBL/GenBank/DDBJ databases">
        <title>Function of individual gut microbiota members based on whole genome sequencing of pure cultures obtained from chicken caecum.</title>
        <authorList>
            <person name="Medvecky M."/>
            <person name="Cejkova D."/>
            <person name="Polansky O."/>
            <person name="Karasova D."/>
            <person name="Kubasova T."/>
            <person name="Cizek A."/>
            <person name="Rychlik I."/>
        </authorList>
    </citation>
    <scope>NUCLEOTIDE SEQUENCE [LARGE SCALE GENOMIC DNA]</scope>
    <source>
        <strain evidence="7">An273</strain>
    </source>
</reference>
<dbReference type="AlphaFoldDB" id="A0A1Y4DBV0"/>
<dbReference type="InterPro" id="IPR003699">
    <property type="entry name" value="QueA"/>
</dbReference>
<dbReference type="UniPathway" id="UPA00392"/>
<gene>
    <name evidence="5" type="primary">queA</name>
    <name evidence="6" type="ORF">B5F75_05345</name>
</gene>
<dbReference type="InterPro" id="IPR042118">
    <property type="entry name" value="QueA_dom1"/>
</dbReference>
<comment type="pathway">
    <text evidence="5">tRNA modification; tRNA-queuosine biosynthesis.</text>
</comment>
<dbReference type="NCBIfam" id="NF001140">
    <property type="entry name" value="PRK00147.1"/>
    <property type="match status" value="1"/>
</dbReference>
<keyword evidence="6" id="KW-0413">Isomerase</keyword>
<dbReference type="GO" id="GO:0008616">
    <property type="term" value="P:tRNA queuosine(34) biosynthetic process"/>
    <property type="evidence" value="ECO:0007669"/>
    <property type="project" value="UniProtKB-UniRule"/>
</dbReference>
<evidence type="ECO:0000313" key="6">
    <source>
        <dbReference type="EMBL" id="OUO56617.1"/>
    </source>
</evidence>
<sequence>MAFERFKKLNLDPLIAKQPATPRDSARQMVLHRDTHTIEHRIFRDIHEYFNPGDALVINNTKVFPAKLFAHKPTGGKVEVLLVRPMQKPNVWAVLTRDYKEGITLDFGDGLRAKATGKTENNEAVLEFNQEDILPFCNTHGLMPLPQYIEKARKHDGMTPSIATDKDRYQTVYAKYTGSIAAPTAGFHFTPELLQKLKDKGVHICYITLHVGWGTFKPLRGEPEQHHMLAELGEVSPETADTLNAVRANGKRVFSCGTTSTRTLETFTDENHITHPGKKWTDLFIYPGYKFKGIDCLITNFHFPDSTPLCMTSAFAGEDFIYEAYLQAVEKKYRFYSFGDSMMIL</sequence>
<keyword evidence="4 5" id="KW-0671">Queuosine biosynthesis</keyword>
<name>A0A1Y4DBV0_9BACT</name>
<evidence type="ECO:0000313" key="7">
    <source>
        <dbReference type="Proteomes" id="UP000196368"/>
    </source>
</evidence>
<dbReference type="NCBIfam" id="TIGR00113">
    <property type="entry name" value="queA"/>
    <property type="match status" value="1"/>
</dbReference>
<comment type="function">
    <text evidence="5">Transfers and isomerizes the ribose moiety from AdoMet to the 7-aminomethyl group of 7-deazaguanine (preQ1-tRNA) to give epoxyqueuosine (oQ-tRNA).</text>
</comment>
<dbReference type="OrthoDB" id="9805933at2"/>
<evidence type="ECO:0000256" key="1">
    <source>
        <dbReference type="ARBA" id="ARBA00022490"/>
    </source>
</evidence>
<dbReference type="PANTHER" id="PTHR30307:SF0">
    <property type="entry name" value="S-ADENOSYLMETHIONINE:TRNA RIBOSYLTRANSFERASE-ISOMERASE"/>
    <property type="match status" value="1"/>
</dbReference>